<protein>
    <recommendedName>
        <fullName evidence="3">Basal-body rod modification protein FlgD</fullName>
    </recommendedName>
</protein>
<keyword evidence="4" id="KW-0969">Cilium</keyword>
<reference evidence="4 5" key="1">
    <citation type="submission" date="2023-04" db="EMBL/GenBank/DDBJ databases">
        <title>Clostridium tannerae sp. nov., isolated from the fecal material of an alpaca.</title>
        <authorList>
            <person name="Miller S."/>
            <person name="Hendry M."/>
            <person name="King J."/>
            <person name="Sankaranarayanan K."/>
            <person name="Lawson P.A."/>
        </authorList>
    </citation>
    <scope>NUCLEOTIDE SEQUENCE [LARGE SCALE GENOMIC DNA]</scope>
    <source>
        <strain evidence="4 5">A1-XYC3</strain>
    </source>
</reference>
<keyword evidence="2 3" id="KW-1005">Bacterial flagellum biogenesis</keyword>
<comment type="function">
    <text evidence="3">Required for flagellar hook formation. May act as a scaffolding protein.</text>
</comment>
<keyword evidence="4" id="KW-0282">Flagellum</keyword>
<evidence type="ECO:0000313" key="5">
    <source>
        <dbReference type="Proteomes" id="UP001281656"/>
    </source>
</evidence>
<evidence type="ECO:0000256" key="3">
    <source>
        <dbReference type="RuleBase" id="RU362076"/>
    </source>
</evidence>
<dbReference type="EMBL" id="JARUJP010000001">
    <property type="protein sequence ID" value="MDW8799657.1"/>
    <property type="molecule type" value="Genomic_DNA"/>
</dbReference>
<keyword evidence="4" id="KW-0966">Cell projection</keyword>
<comment type="caution">
    <text evidence="4">The sequence shown here is derived from an EMBL/GenBank/DDBJ whole genome shotgun (WGS) entry which is preliminary data.</text>
</comment>
<organism evidence="4 5">
    <name type="scientific">Clostridium tanneri</name>
    <dbReference type="NCBI Taxonomy" id="3037988"/>
    <lineage>
        <taxon>Bacteria</taxon>
        <taxon>Bacillati</taxon>
        <taxon>Bacillota</taxon>
        <taxon>Clostridia</taxon>
        <taxon>Eubacteriales</taxon>
        <taxon>Clostridiaceae</taxon>
        <taxon>Clostridium</taxon>
    </lineage>
</organism>
<proteinExistence type="inferred from homology"/>
<keyword evidence="5" id="KW-1185">Reference proteome</keyword>
<gene>
    <name evidence="4" type="ORF">P8V03_00640</name>
</gene>
<evidence type="ECO:0000256" key="2">
    <source>
        <dbReference type="ARBA" id="ARBA00022795"/>
    </source>
</evidence>
<comment type="similarity">
    <text evidence="1 3">Belongs to the FlgD family.</text>
</comment>
<evidence type="ECO:0000256" key="1">
    <source>
        <dbReference type="ARBA" id="ARBA00010577"/>
    </source>
</evidence>
<dbReference type="Pfam" id="PF03963">
    <property type="entry name" value="FlgD"/>
    <property type="match status" value="1"/>
</dbReference>
<name>A0ABU4JNI2_9CLOT</name>
<sequence>MAGTVNNDSQNQTIKDLVNEINSTKTSRGTRIVKPGQDMDKNAFLKILSAELSNQDPTNAKDGTEYVAQMAQFAGLEQMANLNGSMKLSGANSLIGKGVVLRKYDDMGNLYAGQVTNVIKTGDEIKLSVLVGYDKDADGKPVEKIKQFSMEDVVSIEDFYDSSNFPSEGMNLLNGAALIGKSVEIDEKDSSDKNYKGIVKEISRSSEGVLKVAIQTSENEVKEFPFDKVIKIRES</sequence>
<evidence type="ECO:0000313" key="4">
    <source>
        <dbReference type="EMBL" id="MDW8799657.1"/>
    </source>
</evidence>
<dbReference type="RefSeq" id="WP_318796351.1">
    <property type="nucleotide sequence ID" value="NZ_JARUJP010000001.1"/>
</dbReference>
<accession>A0ABU4JNI2</accession>
<dbReference type="InterPro" id="IPR005648">
    <property type="entry name" value="FlgD"/>
</dbReference>
<dbReference type="Proteomes" id="UP001281656">
    <property type="component" value="Unassembled WGS sequence"/>
</dbReference>